<evidence type="ECO:0000256" key="2">
    <source>
        <dbReference type="ARBA" id="ARBA00022679"/>
    </source>
</evidence>
<evidence type="ECO:0000313" key="5">
    <source>
        <dbReference type="EMBL" id="ODQ82969.1"/>
    </source>
</evidence>
<dbReference type="RefSeq" id="XP_018988297.1">
    <property type="nucleotide sequence ID" value="XM_019127665.1"/>
</dbReference>
<dbReference type="OrthoDB" id="541883at2759"/>
<evidence type="ECO:0000256" key="1">
    <source>
        <dbReference type="ARBA" id="ARBA00013258"/>
    </source>
</evidence>
<keyword evidence="6" id="KW-1185">Reference proteome</keyword>
<dbReference type="GeneID" id="30145518"/>
<reference evidence="6" key="1">
    <citation type="submission" date="2016-05" db="EMBL/GenBank/DDBJ databases">
        <title>Comparative genomics of biotechnologically important yeasts.</title>
        <authorList>
            <consortium name="DOE Joint Genome Institute"/>
            <person name="Riley R."/>
            <person name="Haridas S."/>
            <person name="Wolfe K.H."/>
            <person name="Lopes M.R."/>
            <person name="Hittinger C.T."/>
            <person name="Goker M."/>
            <person name="Salamov A."/>
            <person name="Wisecaver J."/>
            <person name="Long T.M."/>
            <person name="Aerts A.L."/>
            <person name="Barry K."/>
            <person name="Choi C."/>
            <person name="Clum A."/>
            <person name="Coughlan A.Y."/>
            <person name="Deshpande S."/>
            <person name="Douglass A.P."/>
            <person name="Hanson S.J."/>
            <person name="Klenk H.-P."/>
            <person name="Labutti K."/>
            <person name="Lapidus A."/>
            <person name="Lindquist E."/>
            <person name="Lipzen A."/>
            <person name="Meier-Kolthoff J.P."/>
            <person name="Ohm R.A."/>
            <person name="Otillar R.P."/>
            <person name="Pangilinan J."/>
            <person name="Peng Y."/>
            <person name="Rokas A."/>
            <person name="Rosa C.A."/>
            <person name="Scheuner C."/>
            <person name="Sibirny A.A."/>
            <person name="Slot J.C."/>
            <person name="Stielow J.B."/>
            <person name="Sun H."/>
            <person name="Kurtzman C.P."/>
            <person name="Blackwell M."/>
            <person name="Grigoriev I.V."/>
            <person name="Jeffries T.W."/>
        </authorList>
    </citation>
    <scope>NUCLEOTIDE SEQUENCE [LARGE SCALE GENOMIC DNA]</scope>
    <source>
        <strain evidence="6">NRRL Y-12698</strain>
    </source>
</reference>
<dbReference type="SUPFAM" id="SSF52151">
    <property type="entry name" value="FabD/lysophospholipase-like"/>
    <property type="match status" value="1"/>
</dbReference>
<gene>
    <name evidence="5" type="ORF">BABINDRAFT_159449</name>
</gene>
<keyword evidence="3" id="KW-0012">Acyltransferase</keyword>
<evidence type="ECO:0000256" key="3">
    <source>
        <dbReference type="ARBA" id="ARBA00023315"/>
    </source>
</evidence>
<protein>
    <recommendedName>
        <fullName evidence="1">[acyl-carrier-protein] S-malonyltransferase</fullName>
        <ecNumber evidence="1">2.3.1.39</ecNumber>
    </recommendedName>
</protein>
<keyword evidence="2" id="KW-0808">Transferase</keyword>
<proteinExistence type="predicted"/>
<organism evidence="5 6">
    <name type="scientific">Babjeviella inositovora NRRL Y-12698</name>
    <dbReference type="NCBI Taxonomy" id="984486"/>
    <lineage>
        <taxon>Eukaryota</taxon>
        <taxon>Fungi</taxon>
        <taxon>Dikarya</taxon>
        <taxon>Ascomycota</taxon>
        <taxon>Saccharomycotina</taxon>
        <taxon>Pichiomycetes</taxon>
        <taxon>Serinales incertae sedis</taxon>
        <taxon>Babjeviella</taxon>
    </lineage>
</organism>
<dbReference type="InterPro" id="IPR016035">
    <property type="entry name" value="Acyl_Trfase/lysoPLipase"/>
</dbReference>
<dbReference type="PANTHER" id="PTHR42681:SF1">
    <property type="entry name" value="MALONYL-COA-ACYL CARRIER PROTEIN TRANSACYLASE, MITOCHONDRIAL"/>
    <property type="match status" value="1"/>
</dbReference>
<evidence type="ECO:0000313" key="6">
    <source>
        <dbReference type="Proteomes" id="UP000094336"/>
    </source>
</evidence>
<dbReference type="GO" id="GO:0005739">
    <property type="term" value="C:mitochondrion"/>
    <property type="evidence" value="ECO:0007669"/>
    <property type="project" value="TreeGrafter"/>
</dbReference>
<dbReference type="Proteomes" id="UP000094336">
    <property type="component" value="Unassembled WGS sequence"/>
</dbReference>
<dbReference type="InterPro" id="IPR050858">
    <property type="entry name" value="Mal-CoA-ACP_Trans/PKS_FabD"/>
</dbReference>
<dbReference type="GO" id="GO:0004314">
    <property type="term" value="F:[acyl-carrier-protein] S-malonyltransferase activity"/>
    <property type="evidence" value="ECO:0007669"/>
    <property type="project" value="UniProtKB-EC"/>
</dbReference>
<name>A0A1E3QZ61_9ASCO</name>
<dbReference type="PANTHER" id="PTHR42681">
    <property type="entry name" value="MALONYL-COA-ACYL CARRIER PROTEIN TRANSACYLASE, MITOCHONDRIAL"/>
    <property type="match status" value="1"/>
</dbReference>
<dbReference type="Gene3D" id="3.40.366.10">
    <property type="entry name" value="Malonyl-Coenzyme A Acyl Carrier Protein, domain 2"/>
    <property type="match status" value="1"/>
</dbReference>
<comment type="catalytic activity">
    <reaction evidence="4">
        <text>holo-[ACP] + malonyl-CoA = malonyl-[ACP] + CoA</text>
        <dbReference type="Rhea" id="RHEA:41792"/>
        <dbReference type="Rhea" id="RHEA-COMP:9623"/>
        <dbReference type="Rhea" id="RHEA-COMP:9685"/>
        <dbReference type="ChEBI" id="CHEBI:57287"/>
        <dbReference type="ChEBI" id="CHEBI:57384"/>
        <dbReference type="ChEBI" id="CHEBI:64479"/>
        <dbReference type="ChEBI" id="CHEBI:78449"/>
        <dbReference type="EC" id="2.3.1.39"/>
    </reaction>
</comment>
<dbReference type="EMBL" id="KV454426">
    <property type="protein sequence ID" value="ODQ82969.1"/>
    <property type="molecule type" value="Genomic_DNA"/>
</dbReference>
<dbReference type="GO" id="GO:0006633">
    <property type="term" value="P:fatty acid biosynthetic process"/>
    <property type="evidence" value="ECO:0007669"/>
    <property type="project" value="TreeGrafter"/>
</dbReference>
<dbReference type="EC" id="2.3.1.39" evidence="1"/>
<sequence>MAQTFFGRHRMLSNLNSHRQIVICGEERELNEAIAKFKAEFEPAEWKSRRVAFKVLPTDIPFHTPYLREIEPDLAALLAASGPKAATLVKPMIANVDYLVVATMENAFMAMVSATSRTVRFSECISRTLEDQTTESLAMAKQVDPSACTNFVHIGPGKVLSGLVDRTMVGSYVNHSLNTLEGVESYTKYLRDVGKV</sequence>
<accession>A0A1E3QZ61</accession>
<dbReference type="InterPro" id="IPR001227">
    <property type="entry name" value="Ac_transferase_dom_sf"/>
</dbReference>
<dbReference type="AlphaFoldDB" id="A0A1E3QZ61"/>
<evidence type="ECO:0000256" key="4">
    <source>
        <dbReference type="ARBA" id="ARBA00048462"/>
    </source>
</evidence>